<proteinExistence type="predicted"/>
<dbReference type="Proteomes" id="UP000694428">
    <property type="component" value="Unplaced"/>
</dbReference>
<evidence type="ECO:0000313" key="2">
    <source>
        <dbReference type="Ensembl" id="ENSPSTP00000010100.1"/>
    </source>
</evidence>
<reference evidence="2" key="1">
    <citation type="submission" date="2025-08" db="UniProtKB">
        <authorList>
            <consortium name="Ensembl"/>
        </authorList>
    </citation>
    <scope>IDENTIFICATION</scope>
</reference>
<keyword evidence="3" id="KW-1185">Reference proteome</keyword>
<evidence type="ECO:0000313" key="3">
    <source>
        <dbReference type="Proteomes" id="UP000694428"/>
    </source>
</evidence>
<sequence>VQGQQRNIGYFDNLEANSRNVTNGVTLPTKTSNQHFIFLGVTHLNEVQATIVRNKGCYFFAILDELDSHTLPDSRVGLFTEGHAHFLQDDPLGVGRAAERVGLQRRAQVRLLVLLVVPLLVAAVAAQLASGAETTALPCGRREGKVRRRSKARGQR</sequence>
<evidence type="ECO:0000256" key="1">
    <source>
        <dbReference type="SAM" id="Phobius"/>
    </source>
</evidence>
<dbReference type="Ensembl" id="ENSPSTT00000010602.1">
    <property type="protein sequence ID" value="ENSPSTP00000010100.1"/>
    <property type="gene ID" value="ENSPSTG00000007135.1"/>
</dbReference>
<protein>
    <submittedName>
        <fullName evidence="2">Uncharacterized protein</fullName>
    </submittedName>
</protein>
<keyword evidence="1" id="KW-1133">Transmembrane helix</keyword>
<dbReference type="AlphaFoldDB" id="A0A8C9F3L2"/>
<keyword evidence="1" id="KW-0812">Transmembrane</keyword>
<reference evidence="2" key="2">
    <citation type="submission" date="2025-09" db="UniProtKB">
        <authorList>
            <consortium name="Ensembl"/>
        </authorList>
    </citation>
    <scope>IDENTIFICATION</scope>
</reference>
<feature type="transmembrane region" description="Helical" evidence="1">
    <location>
        <begin position="109"/>
        <end position="129"/>
    </location>
</feature>
<organism evidence="2 3">
    <name type="scientific">Pavo cristatus</name>
    <name type="common">Indian peafowl</name>
    <name type="synonym">Blue peafowl</name>
    <dbReference type="NCBI Taxonomy" id="9049"/>
    <lineage>
        <taxon>Eukaryota</taxon>
        <taxon>Metazoa</taxon>
        <taxon>Chordata</taxon>
        <taxon>Craniata</taxon>
        <taxon>Vertebrata</taxon>
        <taxon>Euteleostomi</taxon>
        <taxon>Archelosauria</taxon>
        <taxon>Archosauria</taxon>
        <taxon>Dinosauria</taxon>
        <taxon>Saurischia</taxon>
        <taxon>Theropoda</taxon>
        <taxon>Coelurosauria</taxon>
        <taxon>Aves</taxon>
        <taxon>Neognathae</taxon>
        <taxon>Galloanserae</taxon>
        <taxon>Galliformes</taxon>
        <taxon>Phasianidae</taxon>
        <taxon>Phasianinae</taxon>
        <taxon>Pavo</taxon>
    </lineage>
</organism>
<name>A0A8C9F3L2_PAVCR</name>
<accession>A0A8C9F3L2</accession>
<keyword evidence="1" id="KW-0472">Membrane</keyword>